<dbReference type="InterPro" id="IPR013249">
    <property type="entry name" value="RNA_pol_sigma70_r4_t2"/>
</dbReference>
<gene>
    <name evidence="8" type="primary">rpoE_8</name>
    <name evidence="8" type="ORF">Enr13x_49630</name>
</gene>
<evidence type="ECO:0000313" key="8">
    <source>
        <dbReference type="EMBL" id="QDV45090.1"/>
    </source>
</evidence>
<dbReference type="GO" id="GO:0003677">
    <property type="term" value="F:DNA binding"/>
    <property type="evidence" value="ECO:0007669"/>
    <property type="project" value="UniProtKB-KW"/>
</dbReference>
<evidence type="ECO:0000256" key="2">
    <source>
        <dbReference type="ARBA" id="ARBA00023082"/>
    </source>
</evidence>
<feature type="domain" description="RNA polymerase sigma-70 region 2" evidence="6">
    <location>
        <begin position="61"/>
        <end position="111"/>
    </location>
</feature>
<dbReference type="PANTHER" id="PTHR30385">
    <property type="entry name" value="SIGMA FACTOR F FLAGELLAR"/>
    <property type="match status" value="1"/>
</dbReference>
<dbReference type="KEGG" id="snep:Enr13x_49630"/>
<dbReference type="NCBIfam" id="TIGR02937">
    <property type="entry name" value="sigma70-ECF"/>
    <property type="match status" value="1"/>
</dbReference>
<proteinExistence type="predicted"/>
<dbReference type="InterPro" id="IPR014284">
    <property type="entry name" value="RNA_pol_sigma-70_dom"/>
</dbReference>
<keyword evidence="2" id="KW-0731">Sigma factor</keyword>
<keyword evidence="4" id="KW-0804">Transcription</keyword>
<dbReference type="Pfam" id="PF04542">
    <property type="entry name" value="Sigma70_r2"/>
    <property type="match status" value="1"/>
</dbReference>
<organism evidence="8 9">
    <name type="scientific">Stieleria neptunia</name>
    <dbReference type="NCBI Taxonomy" id="2527979"/>
    <lineage>
        <taxon>Bacteria</taxon>
        <taxon>Pseudomonadati</taxon>
        <taxon>Planctomycetota</taxon>
        <taxon>Planctomycetia</taxon>
        <taxon>Pirellulales</taxon>
        <taxon>Pirellulaceae</taxon>
        <taxon>Stieleria</taxon>
    </lineage>
</organism>
<dbReference type="GO" id="GO:0006352">
    <property type="term" value="P:DNA-templated transcription initiation"/>
    <property type="evidence" value="ECO:0007669"/>
    <property type="project" value="InterPro"/>
</dbReference>
<dbReference type="EMBL" id="CP037423">
    <property type="protein sequence ID" value="QDV45090.1"/>
    <property type="molecule type" value="Genomic_DNA"/>
</dbReference>
<evidence type="ECO:0000256" key="4">
    <source>
        <dbReference type="ARBA" id="ARBA00023163"/>
    </source>
</evidence>
<dbReference type="GO" id="GO:0016987">
    <property type="term" value="F:sigma factor activity"/>
    <property type="evidence" value="ECO:0007669"/>
    <property type="project" value="UniProtKB-KW"/>
</dbReference>
<evidence type="ECO:0000313" key="9">
    <source>
        <dbReference type="Proteomes" id="UP000319004"/>
    </source>
</evidence>
<dbReference type="Pfam" id="PF08281">
    <property type="entry name" value="Sigma70_r4_2"/>
    <property type="match status" value="1"/>
</dbReference>
<dbReference type="InterPro" id="IPR013325">
    <property type="entry name" value="RNA_pol_sigma_r2"/>
</dbReference>
<feature type="region of interest" description="Disordered" evidence="5">
    <location>
        <begin position="1"/>
        <end position="27"/>
    </location>
</feature>
<sequence>MLRPQTSKGIMAEPLGSSDSSATQAREKLDLARGGDAESLGELLTLYRNYLTILATTQLDHRLRRRMSPSDLVQETMLAAHRDFQTFRGGSEGELLAWLRQILVNSLRNAIDTHLNAQKRDLRRDVSIDRVSQALDNSAANFANVLADRGPSPSEPMRKQEKSVALANQLSKLRPEYRDVIVLRILQGLSFNEIAERLDRKPGTVRMLWLRAMDKFKETYEDSDV</sequence>
<accession>A0A518HW57</accession>
<name>A0A518HW57_9BACT</name>
<evidence type="ECO:0000259" key="7">
    <source>
        <dbReference type="Pfam" id="PF08281"/>
    </source>
</evidence>
<dbReference type="Gene3D" id="1.10.10.10">
    <property type="entry name" value="Winged helix-like DNA-binding domain superfamily/Winged helix DNA-binding domain"/>
    <property type="match status" value="1"/>
</dbReference>
<dbReference type="SUPFAM" id="SSF88946">
    <property type="entry name" value="Sigma2 domain of RNA polymerase sigma factors"/>
    <property type="match status" value="1"/>
</dbReference>
<keyword evidence="1" id="KW-0805">Transcription regulation</keyword>
<reference evidence="8 9" key="1">
    <citation type="submission" date="2019-03" db="EMBL/GenBank/DDBJ databases">
        <title>Deep-cultivation of Planctomycetes and their phenomic and genomic characterization uncovers novel biology.</title>
        <authorList>
            <person name="Wiegand S."/>
            <person name="Jogler M."/>
            <person name="Boedeker C."/>
            <person name="Pinto D."/>
            <person name="Vollmers J."/>
            <person name="Rivas-Marin E."/>
            <person name="Kohn T."/>
            <person name="Peeters S.H."/>
            <person name="Heuer A."/>
            <person name="Rast P."/>
            <person name="Oberbeckmann S."/>
            <person name="Bunk B."/>
            <person name="Jeske O."/>
            <person name="Meyerdierks A."/>
            <person name="Storesund J.E."/>
            <person name="Kallscheuer N."/>
            <person name="Luecker S."/>
            <person name="Lage O.M."/>
            <person name="Pohl T."/>
            <person name="Merkel B.J."/>
            <person name="Hornburger P."/>
            <person name="Mueller R.-W."/>
            <person name="Bruemmer F."/>
            <person name="Labrenz M."/>
            <person name="Spormann A.M."/>
            <person name="Op den Camp H."/>
            <person name="Overmann J."/>
            <person name="Amann R."/>
            <person name="Jetten M.S.M."/>
            <person name="Mascher T."/>
            <person name="Medema M.H."/>
            <person name="Devos D.P."/>
            <person name="Kaster A.-K."/>
            <person name="Ovreas L."/>
            <person name="Rohde M."/>
            <person name="Galperin M.Y."/>
            <person name="Jogler C."/>
        </authorList>
    </citation>
    <scope>NUCLEOTIDE SEQUENCE [LARGE SCALE GENOMIC DNA]</scope>
    <source>
        <strain evidence="8 9">Enr13</strain>
    </source>
</reference>
<dbReference type="NCBIfam" id="TIGR02984">
    <property type="entry name" value="Sig-70_plancto1"/>
    <property type="match status" value="1"/>
</dbReference>
<evidence type="ECO:0000256" key="1">
    <source>
        <dbReference type="ARBA" id="ARBA00023015"/>
    </source>
</evidence>
<feature type="domain" description="RNA polymerase sigma factor 70 region 4 type 2" evidence="7">
    <location>
        <begin position="165"/>
        <end position="215"/>
    </location>
</feature>
<dbReference type="Proteomes" id="UP000319004">
    <property type="component" value="Chromosome"/>
</dbReference>
<dbReference type="InterPro" id="IPR036388">
    <property type="entry name" value="WH-like_DNA-bd_sf"/>
</dbReference>
<dbReference type="PANTHER" id="PTHR30385:SF8">
    <property type="entry name" value="RNA POLYMERASE SIGMA-E FACTOR"/>
    <property type="match status" value="1"/>
</dbReference>
<dbReference type="InterPro" id="IPR007627">
    <property type="entry name" value="RNA_pol_sigma70_r2"/>
</dbReference>
<keyword evidence="3" id="KW-0238">DNA-binding</keyword>
<dbReference type="Gene3D" id="1.10.1740.10">
    <property type="match status" value="1"/>
</dbReference>
<dbReference type="InterPro" id="IPR013324">
    <property type="entry name" value="RNA_pol_sigma_r3/r4-like"/>
</dbReference>
<evidence type="ECO:0000256" key="5">
    <source>
        <dbReference type="SAM" id="MobiDB-lite"/>
    </source>
</evidence>
<protein>
    <submittedName>
        <fullName evidence="8">ECF RNA polymerase sigma-E factor</fullName>
    </submittedName>
</protein>
<dbReference type="SUPFAM" id="SSF88659">
    <property type="entry name" value="Sigma3 and sigma4 domains of RNA polymerase sigma factors"/>
    <property type="match status" value="1"/>
</dbReference>
<evidence type="ECO:0000256" key="3">
    <source>
        <dbReference type="ARBA" id="ARBA00023125"/>
    </source>
</evidence>
<dbReference type="InterPro" id="IPR014326">
    <property type="entry name" value="RNA_pol_sigma-70_Plancto"/>
</dbReference>
<evidence type="ECO:0000259" key="6">
    <source>
        <dbReference type="Pfam" id="PF04542"/>
    </source>
</evidence>
<dbReference type="CDD" id="cd06171">
    <property type="entry name" value="Sigma70_r4"/>
    <property type="match status" value="1"/>
</dbReference>
<keyword evidence="9" id="KW-1185">Reference proteome</keyword>
<dbReference type="AlphaFoldDB" id="A0A518HW57"/>